<protein>
    <submittedName>
        <fullName evidence="1">Anti-sigma factor</fullName>
    </submittedName>
</protein>
<accession>A0A849BLF3</accession>
<feature type="non-terminal residue" evidence="1">
    <location>
        <position position="1"/>
    </location>
</feature>
<evidence type="ECO:0000313" key="1">
    <source>
        <dbReference type="EMBL" id="NNH24099.1"/>
    </source>
</evidence>
<keyword evidence="2" id="KW-1185">Reference proteome</keyword>
<evidence type="ECO:0000313" key="2">
    <source>
        <dbReference type="Proteomes" id="UP000555552"/>
    </source>
</evidence>
<comment type="caution">
    <text evidence="1">The sequence shown here is derived from an EMBL/GenBank/DDBJ whole genome shotgun (WGS) entry which is preliminary data.</text>
</comment>
<name>A0A849BLF3_9ACTN</name>
<gene>
    <name evidence="1" type="ORF">HLB09_13560</name>
</gene>
<proteinExistence type="predicted"/>
<organism evidence="1 2">
    <name type="scientific">Pseudokineococcus marinus</name>
    <dbReference type="NCBI Taxonomy" id="351215"/>
    <lineage>
        <taxon>Bacteria</taxon>
        <taxon>Bacillati</taxon>
        <taxon>Actinomycetota</taxon>
        <taxon>Actinomycetes</taxon>
        <taxon>Kineosporiales</taxon>
        <taxon>Kineosporiaceae</taxon>
        <taxon>Pseudokineococcus</taxon>
    </lineage>
</organism>
<dbReference type="EMBL" id="JABEMA010000258">
    <property type="protein sequence ID" value="NNH24099.1"/>
    <property type="molecule type" value="Genomic_DNA"/>
</dbReference>
<dbReference type="Proteomes" id="UP000555552">
    <property type="component" value="Unassembled WGS sequence"/>
</dbReference>
<reference evidence="1 2" key="1">
    <citation type="submission" date="2020-05" db="EMBL/GenBank/DDBJ databases">
        <title>MicrobeNet Type strains.</title>
        <authorList>
            <person name="Nicholson A.C."/>
        </authorList>
    </citation>
    <scope>NUCLEOTIDE SEQUENCE [LARGE SCALE GENOMIC DNA]</scope>
    <source>
        <strain evidence="1 2">JCM 14547</strain>
    </source>
</reference>
<dbReference type="AlphaFoldDB" id="A0A849BLF3"/>
<sequence>VAAAAAALVVVGAGVGAGVASLEDGPPEGPPGTLGALEQVAVVGEPAGVDADLAVVAHTWGTETVLDVAGLPVGGAYRVVLVGEDGAEAGSGSFLGSEGPVECRLNAALLREDVDRLVVLDAADAVVMTADLPPV</sequence>